<dbReference type="Proteomes" id="UP000054630">
    <property type="component" value="Unassembled WGS sequence"/>
</dbReference>
<dbReference type="EMBL" id="JYDL01000046">
    <property type="protein sequence ID" value="KRX20731.1"/>
    <property type="molecule type" value="Genomic_DNA"/>
</dbReference>
<dbReference type="PANTHER" id="PTHR20955">
    <property type="entry name" value="PROTEIN JAGUNAL HOMOLOG 1"/>
    <property type="match status" value="1"/>
</dbReference>
<evidence type="ECO:0000256" key="3">
    <source>
        <dbReference type="ARBA" id="ARBA00022692"/>
    </source>
</evidence>
<keyword evidence="4" id="KW-0256">Endoplasmic reticulum</keyword>
<dbReference type="GO" id="GO:0007029">
    <property type="term" value="P:endoplasmic reticulum organization"/>
    <property type="evidence" value="ECO:0007669"/>
    <property type="project" value="InterPro"/>
</dbReference>
<evidence type="ECO:0000256" key="7">
    <source>
        <dbReference type="SAM" id="Phobius"/>
    </source>
</evidence>
<evidence type="ECO:0000256" key="5">
    <source>
        <dbReference type="ARBA" id="ARBA00022989"/>
    </source>
</evidence>
<name>A0A0V0S1X9_9BILA</name>
<sequence length="227" mass="26606">MYGKTYLIIYVKQFRILFSFLHFQMSSRFGPRAVGSDGSDFRHRQKVATHYRDSVLNKYRMKVTLSLHALLLFLIWAKLSVYALRWFDFTLHFVSSIQMPQPEFWEYWWIFSFIPSWLTVDAMQRNDSSAILKAYFLFLICGLFPIAIGAGLNLNELVTYTKHGRAEELFYDFPVVVIRYIFFAIALQVHVFAMYFCTKLGQAWQKATSGMSEANYPDSSLSNAKRQ</sequence>
<comment type="similarity">
    <text evidence="2">Belongs to the jagunal family.</text>
</comment>
<organism evidence="8 9">
    <name type="scientific">Trichinella nelsoni</name>
    <dbReference type="NCBI Taxonomy" id="6336"/>
    <lineage>
        <taxon>Eukaryota</taxon>
        <taxon>Metazoa</taxon>
        <taxon>Ecdysozoa</taxon>
        <taxon>Nematoda</taxon>
        <taxon>Enoplea</taxon>
        <taxon>Dorylaimia</taxon>
        <taxon>Trichinellida</taxon>
        <taxon>Trichinellidae</taxon>
        <taxon>Trichinella</taxon>
    </lineage>
</organism>
<feature type="transmembrane region" description="Helical" evidence="7">
    <location>
        <begin position="67"/>
        <end position="87"/>
    </location>
</feature>
<feature type="transmembrane region" description="Helical" evidence="7">
    <location>
        <begin position="135"/>
        <end position="154"/>
    </location>
</feature>
<evidence type="ECO:0000313" key="8">
    <source>
        <dbReference type="EMBL" id="KRX20731.1"/>
    </source>
</evidence>
<feature type="transmembrane region" description="Helical" evidence="7">
    <location>
        <begin position="174"/>
        <end position="196"/>
    </location>
</feature>
<keyword evidence="3 7" id="KW-0812">Transmembrane</keyword>
<evidence type="ECO:0000256" key="4">
    <source>
        <dbReference type="ARBA" id="ARBA00022824"/>
    </source>
</evidence>
<evidence type="ECO:0000256" key="1">
    <source>
        <dbReference type="ARBA" id="ARBA00004477"/>
    </source>
</evidence>
<dbReference type="GO" id="GO:0016192">
    <property type="term" value="P:vesicle-mediated transport"/>
    <property type="evidence" value="ECO:0007669"/>
    <property type="project" value="TreeGrafter"/>
</dbReference>
<comment type="subcellular location">
    <subcellularLocation>
        <location evidence="1">Endoplasmic reticulum membrane</location>
        <topology evidence="1">Multi-pass membrane protein</topology>
    </subcellularLocation>
</comment>
<evidence type="ECO:0000256" key="2">
    <source>
        <dbReference type="ARBA" id="ARBA00008462"/>
    </source>
</evidence>
<evidence type="ECO:0000313" key="9">
    <source>
        <dbReference type="Proteomes" id="UP000054630"/>
    </source>
</evidence>
<keyword evidence="5 7" id="KW-1133">Transmembrane helix</keyword>
<dbReference type="GO" id="GO:0005789">
    <property type="term" value="C:endoplasmic reticulum membrane"/>
    <property type="evidence" value="ECO:0007669"/>
    <property type="project" value="UniProtKB-SubCell"/>
</dbReference>
<accession>A0A0V0S1X9</accession>
<feature type="transmembrane region" description="Helical" evidence="7">
    <location>
        <begin position="107"/>
        <end position="123"/>
    </location>
</feature>
<dbReference type="AlphaFoldDB" id="A0A0V0S1X9"/>
<dbReference type="Pfam" id="PF07086">
    <property type="entry name" value="Jagunal"/>
    <property type="match status" value="1"/>
</dbReference>
<comment type="caution">
    <text evidence="8">The sequence shown here is derived from an EMBL/GenBank/DDBJ whole genome shotgun (WGS) entry which is preliminary data.</text>
</comment>
<protein>
    <submittedName>
        <fullName evidence="8">Protein jagunal-like protein</fullName>
    </submittedName>
</protein>
<reference evidence="8 9" key="1">
    <citation type="submission" date="2015-01" db="EMBL/GenBank/DDBJ databases">
        <title>Evolution of Trichinella species and genotypes.</title>
        <authorList>
            <person name="Korhonen P.K."/>
            <person name="Edoardo P."/>
            <person name="Giuseppe L.R."/>
            <person name="Gasser R.B."/>
        </authorList>
    </citation>
    <scope>NUCLEOTIDE SEQUENCE [LARGE SCALE GENOMIC DNA]</scope>
    <source>
        <strain evidence="8">ISS37</strain>
    </source>
</reference>
<keyword evidence="9" id="KW-1185">Reference proteome</keyword>
<keyword evidence="6 7" id="KW-0472">Membrane</keyword>
<dbReference type="InterPro" id="IPR009787">
    <property type="entry name" value="Jagunal"/>
</dbReference>
<proteinExistence type="inferred from homology"/>
<dbReference type="OrthoDB" id="8914197at2759"/>
<evidence type="ECO:0000256" key="6">
    <source>
        <dbReference type="ARBA" id="ARBA00023136"/>
    </source>
</evidence>
<gene>
    <name evidence="8" type="ORF">T07_9899</name>
</gene>
<dbReference type="PANTHER" id="PTHR20955:SF1">
    <property type="entry name" value="PROTEIN JAGUNAL HOMOLOG 1"/>
    <property type="match status" value="1"/>
</dbReference>